<dbReference type="RefSeq" id="WP_141198432.1">
    <property type="nucleotide sequence ID" value="NZ_CP041186.1"/>
</dbReference>
<keyword evidence="5" id="KW-1185">Reference proteome</keyword>
<keyword evidence="1" id="KW-0056">Arginine metabolism</keyword>
<dbReference type="InterPro" id="IPR007041">
    <property type="entry name" value="Arg_succinylTrfase_AstA/AruG"/>
</dbReference>
<dbReference type="InterPro" id="IPR016181">
    <property type="entry name" value="Acyl_CoA_acyltransferase"/>
</dbReference>
<evidence type="ECO:0000256" key="2">
    <source>
        <dbReference type="ARBA" id="ARBA00022679"/>
    </source>
</evidence>
<accession>A0A5B8Y5F9</accession>
<evidence type="ECO:0000256" key="3">
    <source>
        <dbReference type="ARBA" id="ARBA00023315"/>
    </source>
</evidence>
<dbReference type="AlphaFoldDB" id="A0A4Y6PUC8"/>
<proteinExistence type="predicted"/>
<gene>
    <name evidence="4" type="ORF">FIV42_14765</name>
</gene>
<dbReference type="EMBL" id="CP041186">
    <property type="protein sequence ID" value="QDG51954.1"/>
    <property type="molecule type" value="Genomic_DNA"/>
</dbReference>
<protein>
    <submittedName>
        <fullName evidence="4">Arginine N-succinyltransferase</fullName>
    </submittedName>
</protein>
<evidence type="ECO:0000313" key="4">
    <source>
        <dbReference type="EMBL" id="QDG51954.1"/>
    </source>
</evidence>
<keyword evidence="2 4" id="KW-0808">Transferase</keyword>
<dbReference type="SUPFAM" id="SSF55729">
    <property type="entry name" value="Acyl-CoA N-acyltransferases (Nat)"/>
    <property type="match status" value="1"/>
</dbReference>
<evidence type="ECO:0000313" key="5">
    <source>
        <dbReference type="Proteomes" id="UP000315995"/>
    </source>
</evidence>
<dbReference type="OrthoDB" id="21121at2"/>
<dbReference type="GO" id="GO:0006527">
    <property type="term" value="P:L-arginine catabolic process"/>
    <property type="evidence" value="ECO:0007669"/>
    <property type="project" value="InterPro"/>
</dbReference>
<dbReference type="GO" id="GO:0008791">
    <property type="term" value="F:arginine N-succinyltransferase activity"/>
    <property type="evidence" value="ECO:0007669"/>
    <property type="project" value="InterPro"/>
</dbReference>
<evidence type="ECO:0000256" key="1">
    <source>
        <dbReference type="ARBA" id="ARBA00022503"/>
    </source>
</evidence>
<dbReference type="Proteomes" id="UP000315995">
    <property type="component" value="Chromosome"/>
</dbReference>
<reference evidence="4 5" key="1">
    <citation type="submission" date="2019-06" db="EMBL/GenBank/DDBJ databases">
        <title>Persicimonas caeni gen. nov., sp. nov., a predatory bacterium isolated from solar saltern.</title>
        <authorList>
            <person name="Wang S."/>
        </authorList>
    </citation>
    <scope>NUCLEOTIDE SEQUENCE [LARGE SCALE GENOMIC DNA]</scope>
    <source>
        <strain evidence="4 5">YN101</strain>
    </source>
</reference>
<organism evidence="4 5">
    <name type="scientific">Persicimonas caeni</name>
    <dbReference type="NCBI Taxonomy" id="2292766"/>
    <lineage>
        <taxon>Bacteria</taxon>
        <taxon>Deltaproteobacteria</taxon>
        <taxon>Bradymonadales</taxon>
        <taxon>Bradymonadaceae</taxon>
        <taxon>Persicimonas</taxon>
    </lineage>
</organism>
<dbReference type="PANTHER" id="PTHR30420:SF1">
    <property type="entry name" value="ARGININE N-SUCCINYLTRANSFERASE"/>
    <property type="match status" value="1"/>
</dbReference>
<sequence>MFLLREVIPTDLEQLRDLARRLNTLNLPNDSARLQKLVDVSRGSFGGVYREAKFRDYLFVLEDLAEDRLIGSCLIIAQHGTYERPAVYFNVREEQKYSTTLDKHFVHQVLQLTFNYDGPTEIGGLILHPDYRGHQLKLGKLLSFVRFLFIGLHRDLFRDRIVAELLPPLNPDGTSDLWDCLGQNFTHLDYRTADLLSRDNVEFIRSLFPSTPIYTSLLPEHVRDLIGVVGKRTRPAKRMLEGIGFRWDHSIDPFDGGPTYAVEANRCEPVTRTKRVAFAGEFGEDERADGRALVSVEDESREARFMASLCEYREVDGGVELRGEALEKLAPEGEVGMMRLSW</sequence>
<keyword evidence="3" id="KW-0012">Acyltransferase</keyword>
<accession>A0A4Y6PUC8</accession>
<dbReference type="PANTHER" id="PTHR30420">
    <property type="entry name" value="N-SUCCINYLARGININE DIHYDROLASE"/>
    <property type="match status" value="1"/>
</dbReference>
<name>A0A4Y6PUC8_PERCE</name>
<dbReference type="Pfam" id="PF04958">
    <property type="entry name" value="AstA"/>
    <property type="match status" value="1"/>
</dbReference>